<proteinExistence type="predicted"/>
<evidence type="ECO:0000313" key="2">
    <source>
        <dbReference type="EMBL" id="KAH9376405.1"/>
    </source>
</evidence>
<dbReference type="VEuPathDB" id="VectorBase:HLOH_043135"/>
<dbReference type="Proteomes" id="UP000821853">
    <property type="component" value="Unassembled WGS sequence"/>
</dbReference>
<dbReference type="AlphaFoldDB" id="A0A9J6GLD2"/>
<dbReference type="EMBL" id="JABSTR010000008">
    <property type="protein sequence ID" value="KAH9376405.1"/>
    <property type="molecule type" value="Genomic_DNA"/>
</dbReference>
<protein>
    <submittedName>
        <fullName evidence="2">Uncharacterized protein</fullName>
    </submittedName>
</protein>
<comment type="caution">
    <text evidence="2">The sequence shown here is derived from an EMBL/GenBank/DDBJ whole genome shotgun (WGS) entry which is preliminary data.</text>
</comment>
<organism evidence="2 3">
    <name type="scientific">Haemaphysalis longicornis</name>
    <name type="common">Bush tick</name>
    <dbReference type="NCBI Taxonomy" id="44386"/>
    <lineage>
        <taxon>Eukaryota</taxon>
        <taxon>Metazoa</taxon>
        <taxon>Ecdysozoa</taxon>
        <taxon>Arthropoda</taxon>
        <taxon>Chelicerata</taxon>
        <taxon>Arachnida</taxon>
        <taxon>Acari</taxon>
        <taxon>Parasitiformes</taxon>
        <taxon>Ixodida</taxon>
        <taxon>Ixodoidea</taxon>
        <taxon>Ixodidae</taxon>
        <taxon>Haemaphysalinae</taxon>
        <taxon>Haemaphysalis</taxon>
    </lineage>
</organism>
<keyword evidence="3" id="KW-1185">Reference proteome</keyword>
<feature type="region of interest" description="Disordered" evidence="1">
    <location>
        <begin position="26"/>
        <end position="51"/>
    </location>
</feature>
<reference evidence="2 3" key="1">
    <citation type="journal article" date="2020" name="Cell">
        <title>Large-Scale Comparative Analyses of Tick Genomes Elucidate Their Genetic Diversity and Vector Capacities.</title>
        <authorList>
            <consortium name="Tick Genome and Microbiome Consortium (TIGMIC)"/>
            <person name="Jia N."/>
            <person name="Wang J."/>
            <person name="Shi W."/>
            <person name="Du L."/>
            <person name="Sun Y."/>
            <person name="Zhan W."/>
            <person name="Jiang J.F."/>
            <person name="Wang Q."/>
            <person name="Zhang B."/>
            <person name="Ji P."/>
            <person name="Bell-Sakyi L."/>
            <person name="Cui X.M."/>
            <person name="Yuan T.T."/>
            <person name="Jiang B.G."/>
            <person name="Yang W.F."/>
            <person name="Lam T.T."/>
            <person name="Chang Q.C."/>
            <person name="Ding S.J."/>
            <person name="Wang X.J."/>
            <person name="Zhu J.G."/>
            <person name="Ruan X.D."/>
            <person name="Zhao L."/>
            <person name="Wei J.T."/>
            <person name="Ye R.Z."/>
            <person name="Que T.C."/>
            <person name="Du C.H."/>
            <person name="Zhou Y.H."/>
            <person name="Cheng J.X."/>
            <person name="Dai P.F."/>
            <person name="Guo W.B."/>
            <person name="Han X.H."/>
            <person name="Huang E.J."/>
            <person name="Li L.F."/>
            <person name="Wei W."/>
            <person name="Gao Y.C."/>
            <person name="Liu J.Z."/>
            <person name="Shao H.Z."/>
            <person name="Wang X."/>
            <person name="Wang C.C."/>
            <person name="Yang T.C."/>
            <person name="Huo Q.B."/>
            <person name="Li W."/>
            <person name="Chen H.Y."/>
            <person name="Chen S.E."/>
            <person name="Zhou L.G."/>
            <person name="Ni X.B."/>
            <person name="Tian J.H."/>
            <person name="Sheng Y."/>
            <person name="Liu T."/>
            <person name="Pan Y.S."/>
            <person name="Xia L.Y."/>
            <person name="Li J."/>
            <person name="Zhao F."/>
            <person name="Cao W.C."/>
        </authorList>
    </citation>
    <scope>NUCLEOTIDE SEQUENCE [LARGE SCALE GENOMIC DNA]</scope>
    <source>
        <strain evidence="2">HaeL-2018</strain>
    </source>
</reference>
<evidence type="ECO:0000256" key="1">
    <source>
        <dbReference type="SAM" id="MobiDB-lite"/>
    </source>
</evidence>
<accession>A0A9J6GLD2</accession>
<gene>
    <name evidence="2" type="ORF">HPB48_010379</name>
</gene>
<sequence length="141" mass="15623">MEICPMSTANAITKAMVWSFMEPPEPQIDSESDTSYDESVFGTAGGWQRRPFQTPNMAFQEDLDGAPAFEDGMPSLYQYFSPYVPKSVLLELSDKTNTSTSCFRMDAQSEQMGKNLGVLSHFTSQWVFCAIQGCDSTGNQA</sequence>
<name>A0A9J6GLD2_HAELO</name>
<evidence type="ECO:0000313" key="3">
    <source>
        <dbReference type="Proteomes" id="UP000821853"/>
    </source>
</evidence>